<proteinExistence type="inferred from homology"/>
<name>A0A0D6R435_ARACU</name>
<keyword evidence="3" id="KW-0677">Repeat</keyword>
<dbReference type="SMART" id="SM00185">
    <property type="entry name" value="ARM"/>
    <property type="match status" value="7"/>
</dbReference>
<dbReference type="GO" id="GO:0006606">
    <property type="term" value="P:protein import into nucleus"/>
    <property type="evidence" value="ECO:0007669"/>
    <property type="project" value="InterPro"/>
</dbReference>
<feature type="repeat" description="ARM" evidence="6">
    <location>
        <begin position="213"/>
        <end position="240"/>
    </location>
</feature>
<dbReference type="GO" id="GO:0005737">
    <property type="term" value="C:cytoplasm"/>
    <property type="evidence" value="ECO:0007669"/>
    <property type="project" value="InterPro"/>
</dbReference>
<dbReference type="GO" id="GO:0061608">
    <property type="term" value="F:nuclear import signal receptor activity"/>
    <property type="evidence" value="ECO:0007669"/>
    <property type="project" value="InterPro"/>
</dbReference>
<dbReference type="Gene3D" id="1.25.10.10">
    <property type="entry name" value="Leucine-rich Repeat Variant"/>
    <property type="match status" value="1"/>
</dbReference>
<evidence type="ECO:0000256" key="4">
    <source>
        <dbReference type="ARBA" id="ARBA00022927"/>
    </source>
</evidence>
<accession>A0A0D6R435</accession>
<comment type="similarity">
    <text evidence="1 5">Belongs to the importin alpha family.</text>
</comment>
<dbReference type="InterPro" id="IPR011989">
    <property type="entry name" value="ARM-like"/>
</dbReference>
<dbReference type="InterPro" id="IPR016024">
    <property type="entry name" value="ARM-type_fold"/>
</dbReference>
<evidence type="ECO:0000256" key="7">
    <source>
        <dbReference type="SAM" id="MobiDB-lite"/>
    </source>
</evidence>
<dbReference type="InterPro" id="IPR000225">
    <property type="entry name" value="Armadillo"/>
</dbReference>
<dbReference type="FunFam" id="1.25.10.10:FF:000222">
    <property type="entry name" value="Importin subunit alpha"/>
    <property type="match status" value="1"/>
</dbReference>
<evidence type="ECO:0000313" key="8">
    <source>
        <dbReference type="EMBL" id="JAG98602.1"/>
    </source>
</evidence>
<sequence length="529" mass="56874">MSLPKGESGSPVHKRDFIKTPVGNVAGQRRRQQAVSIGKERRDAVVRAKRLCRLDSNDEDGNIIDTDVAMDDEIAELEEQTIHTVEELKSAASLTGKGAYQKKMEVLRRLRRLLSQTSIPPVEVAVHAGVVPVLVQCLSFGSADEQLLEAAWCLTNIATGELEQTQALLPALPMLIAHLGEKSSIPVAEQCAWAVGNVAGEGEEFRDILLAQGALPSLARLMLSNKGSTARTAAWALSNLIKGPKPKAAVELVKMNGIPEVIVRHMQKGDEELATEVAWVVVYLTALSEMQSGLLITAGLLPPLIGRLASSDQLALLTPVLRSIGNLVAGDNHKLDAVIAAGQDIPGSVIGAMIKCLESEHRTLKKEAAWALSNIAAGTVVHKQLIFSSGAVSPLLHLLATATFDIRKEVAYVLGNLCVATVGKTGETVPILEHLTVFVNRGCLRGFINLIKSPDTEAAKLGLQFLELVMRGLPNGQGPRLVEAEDGIAAMELFQFHENEELRNMANGLVDKYFGESYGIEEDYGPEVA</sequence>
<dbReference type="EMBL" id="GCKF01021796">
    <property type="protein sequence ID" value="JAG98602.1"/>
    <property type="molecule type" value="Transcribed_RNA"/>
</dbReference>
<dbReference type="PIRSF" id="PIRSF005673">
    <property type="entry name" value="Importin_alpha"/>
    <property type="match status" value="1"/>
</dbReference>
<keyword evidence="4 5" id="KW-0653">Protein transport</keyword>
<reference evidence="8" key="1">
    <citation type="submission" date="2015-03" db="EMBL/GenBank/DDBJ databases">
        <title>A transcriptome of Araucaria cunninghamii, an australian fine timber species.</title>
        <authorList>
            <person name="Jing Yi C.J.Y."/>
            <person name="Yin San L.Y.S."/>
            <person name="Abdul Karim S.S."/>
            <person name="Wan Azmi N.N."/>
            <person name="Hercus R.R."/>
            <person name="Croft L.L."/>
        </authorList>
    </citation>
    <scope>NUCLEOTIDE SEQUENCE</scope>
    <source>
        <strain evidence="8">MI0301</strain>
        <tissue evidence="8">Leaf</tissue>
    </source>
</reference>
<keyword evidence="2 5" id="KW-0813">Transport</keyword>
<dbReference type="InterPro" id="IPR024931">
    <property type="entry name" value="Importin_alpha"/>
</dbReference>
<feature type="region of interest" description="Disordered" evidence="7">
    <location>
        <begin position="1"/>
        <end position="39"/>
    </location>
</feature>
<protein>
    <recommendedName>
        <fullName evidence="5">Importin subunit alpha</fullName>
    </recommendedName>
</protein>
<organism evidence="8">
    <name type="scientific">Araucaria cunninghamii</name>
    <name type="common">Hoop pine</name>
    <name type="synonym">Moreton Bay pine</name>
    <dbReference type="NCBI Taxonomy" id="56994"/>
    <lineage>
        <taxon>Eukaryota</taxon>
        <taxon>Viridiplantae</taxon>
        <taxon>Streptophyta</taxon>
        <taxon>Embryophyta</taxon>
        <taxon>Tracheophyta</taxon>
        <taxon>Spermatophyta</taxon>
        <taxon>Pinopsida</taxon>
        <taxon>Pinidae</taxon>
        <taxon>Conifers II</taxon>
        <taxon>Araucariales</taxon>
        <taxon>Araucariaceae</taxon>
        <taxon>Araucaria</taxon>
    </lineage>
</organism>
<dbReference type="PANTHER" id="PTHR23316">
    <property type="entry name" value="IMPORTIN ALPHA"/>
    <property type="match status" value="1"/>
</dbReference>
<evidence type="ECO:0000256" key="3">
    <source>
        <dbReference type="ARBA" id="ARBA00022737"/>
    </source>
</evidence>
<evidence type="ECO:0000256" key="5">
    <source>
        <dbReference type="PIRNR" id="PIRNR005673"/>
    </source>
</evidence>
<evidence type="ECO:0000256" key="2">
    <source>
        <dbReference type="ARBA" id="ARBA00022448"/>
    </source>
</evidence>
<evidence type="ECO:0000256" key="1">
    <source>
        <dbReference type="ARBA" id="ARBA00010394"/>
    </source>
</evidence>
<dbReference type="AlphaFoldDB" id="A0A0D6R435"/>
<dbReference type="PROSITE" id="PS50176">
    <property type="entry name" value="ARM_REPEAT"/>
    <property type="match status" value="1"/>
</dbReference>
<evidence type="ECO:0000256" key="6">
    <source>
        <dbReference type="PROSITE-ProRule" id="PRU00259"/>
    </source>
</evidence>
<dbReference type="Pfam" id="PF00514">
    <property type="entry name" value="Arm"/>
    <property type="match status" value="4"/>
</dbReference>
<dbReference type="EMBL" id="GCKF01021797">
    <property type="protein sequence ID" value="JAG98601.1"/>
    <property type="molecule type" value="Transcribed_RNA"/>
</dbReference>
<dbReference type="SUPFAM" id="SSF48371">
    <property type="entry name" value="ARM repeat"/>
    <property type="match status" value="1"/>
</dbReference>